<dbReference type="PROSITE" id="PS50097">
    <property type="entry name" value="BTB"/>
    <property type="match status" value="1"/>
</dbReference>
<dbReference type="PANTHER" id="PTHR13833:SF71">
    <property type="entry name" value="NHL DOMAIN-CONTAINING PROTEIN"/>
    <property type="match status" value="1"/>
</dbReference>
<proteinExistence type="predicted"/>
<name>A0A812L2H7_SYMPI</name>
<evidence type="ECO:0000256" key="1">
    <source>
        <dbReference type="ARBA" id="ARBA00022737"/>
    </source>
</evidence>
<dbReference type="PANTHER" id="PTHR13833">
    <property type="match status" value="1"/>
</dbReference>
<dbReference type="InterPro" id="IPR011333">
    <property type="entry name" value="SKP1/BTB/POZ_sf"/>
</dbReference>
<feature type="domain" description="BTB" evidence="3">
    <location>
        <begin position="366"/>
        <end position="434"/>
    </location>
</feature>
<dbReference type="Proteomes" id="UP000649617">
    <property type="component" value="Unassembled WGS sequence"/>
</dbReference>
<comment type="caution">
    <text evidence="4">The sequence shown here is derived from an EMBL/GenBank/DDBJ whole genome shotgun (WGS) entry which is preliminary data.</text>
</comment>
<keyword evidence="5" id="KW-1185">Reference proteome</keyword>
<feature type="repeat" description="NHL" evidence="2">
    <location>
        <begin position="183"/>
        <end position="225"/>
    </location>
</feature>
<dbReference type="Gene3D" id="2.120.10.30">
    <property type="entry name" value="TolB, C-terminal domain"/>
    <property type="match status" value="4"/>
</dbReference>
<dbReference type="CDD" id="cd14733">
    <property type="entry name" value="BACK"/>
    <property type="match status" value="1"/>
</dbReference>
<feature type="repeat" description="NHL" evidence="2">
    <location>
        <begin position="142"/>
        <end position="172"/>
    </location>
</feature>
<reference evidence="4" key="1">
    <citation type="submission" date="2021-02" db="EMBL/GenBank/DDBJ databases">
        <authorList>
            <person name="Dougan E. K."/>
            <person name="Rhodes N."/>
            <person name="Thang M."/>
            <person name="Chan C."/>
        </authorList>
    </citation>
    <scope>NUCLEOTIDE SEQUENCE</scope>
</reference>
<evidence type="ECO:0000313" key="4">
    <source>
        <dbReference type="EMBL" id="CAE7240436.1"/>
    </source>
</evidence>
<dbReference type="EMBL" id="CAJNIZ010005280">
    <property type="protein sequence ID" value="CAE7240436.1"/>
    <property type="molecule type" value="Genomic_DNA"/>
</dbReference>
<evidence type="ECO:0000259" key="3">
    <source>
        <dbReference type="PROSITE" id="PS50097"/>
    </source>
</evidence>
<dbReference type="SMART" id="SM00225">
    <property type="entry name" value="BTB"/>
    <property type="match status" value="1"/>
</dbReference>
<dbReference type="CDD" id="cd14953">
    <property type="entry name" value="NHL_like_1"/>
    <property type="match status" value="1"/>
</dbReference>
<dbReference type="InterPro" id="IPR000210">
    <property type="entry name" value="BTB/POZ_dom"/>
</dbReference>
<feature type="repeat" description="NHL" evidence="2">
    <location>
        <begin position="52"/>
        <end position="82"/>
    </location>
</feature>
<dbReference type="Gene3D" id="3.30.710.10">
    <property type="entry name" value="Potassium Channel Kv1.1, Chain A"/>
    <property type="match status" value="1"/>
</dbReference>
<sequence length="526" mass="56825">MTSRSKSADRGPRKGCWKIQDKNSEEQEPAVITLAGTGCYGYADGPGKTACFANPEGIAVDHEGNVIVADTGNLRIRKVGPETFNDPEGVALDQDGNLIIADAANHCVRKVLINRAVDRVVLTLSGSGEPGFSDGPCKDACFNDPKDVAIDRNGDIIVADTSNHRIRKISQGVVSTLAGSGTAGFQDGLGTNATFADPESVAIDLEGNVVVADTNNHSIRKISPDGEVTTLAGNGLEGYVDGLGTEARFHCPEGLAVDGDGNVIVADTENHRIRKIQPDGQVSTIVGGDMGFADGALETARFHTPTDVAVDGEGKIIVLDYSNFRIRLVFAGLQPPNNVGSVGVLLQPPSSFRRDMLRMLSDPALSDISFAVDGEVVSACRALIMARSEYFYTMLNSEFIEAKQNGPIPIQDTTKEAFSAVLQYLYTDEVDLTDSNVLDVLRLAHRCHLTRLCRECCVYVRRTLNVHNAVSWWIAAKDLFMEDVTEQAFDFVKQNFKSIRGTAPTTLCLLDSRPELMKDLLMNLPM</sequence>
<dbReference type="AlphaFoldDB" id="A0A812L2H7"/>
<dbReference type="InterPro" id="IPR011042">
    <property type="entry name" value="6-blade_b-propeller_TolB-like"/>
</dbReference>
<evidence type="ECO:0000256" key="2">
    <source>
        <dbReference type="PROSITE-ProRule" id="PRU00504"/>
    </source>
</evidence>
<dbReference type="InterPro" id="IPR001258">
    <property type="entry name" value="NHL_repeat"/>
</dbReference>
<feature type="repeat" description="NHL" evidence="2">
    <location>
        <begin position="237"/>
        <end position="279"/>
    </location>
</feature>
<dbReference type="CDD" id="cd18186">
    <property type="entry name" value="BTB_POZ_ZBTB_KLHL-like"/>
    <property type="match status" value="1"/>
</dbReference>
<gene>
    <name evidence="4" type="primary">Trim71</name>
    <name evidence="4" type="ORF">SPIL2461_LOCUS4108</name>
</gene>
<accession>A0A812L2H7</accession>
<organism evidence="4 5">
    <name type="scientific">Symbiodinium pilosum</name>
    <name type="common">Dinoflagellate</name>
    <dbReference type="NCBI Taxonomy" id="2952"/>
    <lineage>
        <taxon>Eukaryota</taxon>
        <taxon>Sar</taxon>
        <taxon>Alveolata</taxon>
        <taxon>Dinophyceae</taxon>
        <taxon>Suessiales</taxon>
        <taxon>Symbiodiniaceae</taxon>
        <taxon>Symbiodinium</taxon>
    </lineage>
</organism>
<dbReference type="OrthoDB" id="424357at2759"/>
<dbReference type="SUPFAM" id="SSF101898">
    <property type="entry name" value="NHL repeat"/>
    <property type="match status" value="1"/>
</dbReference>
<keyword evidence="1" id="KW-0677">Repeat</keyword>
<evidence type="ECO:0000313" key="5">
    <source>
        <dbReference type="Proteomes" id="UP000649617"/>
    </source>
</evidence>
<protein>
    <submittedName>
        <fullName evidence="4">Trim71 protein</fullName>
    </submittedName>
</protein>
<dbReference type="SUPFAM" id="SSF54695">
    <property type="entry name" value="POZ domain"/>
    <property type="match status" value="1"/>
</dbReference>
<dbReference type="PROSITE" id="PS51125">
    <property type="entry name" value="NHL"/>
    <property type="match status" value="4"/>
</dbReference>
<dbReference type="Pfam" id="PF00651">
    <property type="entry name" value="BTB"/>
    <property type="match status" value="1"/>
</dbReference>
<dbReference type="Pfam" id="PF01436">
    <property type="entry name" value="NHL"/>
    <property type="match status" value="5"/>
</dbReference>